<keyword evidence="2" id="KW-1185">Reference proteome</keyword>
<proteinExistence type="predicted"/>
<evidence type="ECO:0000313" key="2">
    <source>
        <dbReference type="Proteomes" id="UP001230328"/>
    </source>
</evidence>
<comment type="caution">
    <text evidence="1">The sequence shown here is derived from an EMBL/GenBank/DDBJ whole genome shotgun (WGS) entry which is preliminary data.</text>
</comment>
<gene>
    <name evidence="1" type="ORF">QF035_007318</name>
</gene>
<organism evidence="1 2">
    <name type="scientific">Streptomyces umbrinus</name>
    <dbReference type="NCBI Taxonomy" id="67370"/>
    <lineage>
        <taxon>Bacteria</taxon>
        <taxon>Bacillati</taxon>
        <taxon>Actinomycetota</taxon>
        <taxon>Actinomycetes</taxon>
        <taxon>Kitasatosporales</taxon>
        <taxon>Streptomycetaceae</taxon>
        <taxon>Streptomyces</taxon>
        <taxon>Streptomyces phaeochromogenes group</taxon>
    </lineage>
</organism>
<evidence type="ECO:0000313" key="1">
    <source>
        <dbReference type="EMBL" id="MDQ1029736.1"/>
    </source>
</evidence>
<sequence>MRLAQRRRRDALWLSQDELAEFSSEMRTTVASRMDNEPALDRSLCLALRLRGVIRREVGPLGPDGSGS</sequence>
<reference evidence="1 2" key="1">
    <citation type="submission" date="2023-07" db="EMBL/GenBank/DDBJ databases">
        <title>Comparative genomics of wheat-associated soil bacteria to identify genetic determinants of phenazine resistance.</title>
        <authorList>
            <person name="Mouncey N."/>
        </authorList>
    </citation>
    <scope>NUCLEOTIDE SEQUENCE [LARGE SCALE GENOMIC DNA]</scope>
    <source>
        <strain evidence="1 2">V2I4</strain>
    </source>
</reference>
<accession>A0ABU0T1P4</accession>
<dbReference type="EMBL" id="JAUSZI010000002">
    <property type="protein sequence ID" value="MDQ1029736.1"/>
    <property type="molecule type" value="Genomic_DNA"/>
</dbReference>
<dbReference type="Proteomes" id="UP001230328">
    <property type="component" value="Unassembled WGS sequence"/>
</dbReference>
<protein>
    <submittedName>
        <fullName evidence="1">Uncharacterized protein</fullName>
    </submittedName>
</protein>
<name>A0ABU0T1P4_9ACTN</name>